<keyword evidence="2" id="KW-1185">Reference proteome</keyword>
<reference evidence="1 2" key="1">
    <citation type="submission" date="2016-10" db="EMBL/GenBank/DDBJ databases">
        <authorList>
            <person name="Varghese N."/>
            <person name="Submissions S."/>
        </authorList>
    </citation>
    <scope>NUCLEOTIDE SEQUENCE [LARGE SCALE GENOMIC DNA]</scope>
    <source>
        <strain evidence="1 2">DSM 16392</strain>
    </source>
</reference>
<accession>A0A1I3Y527</accession>
<sequence length="158" mass="17630">MPSRSISLSVRLTQEESERLARLNFPEAKTPSDKIRALIAAPENSFASLGDGTHTFAARKLVKPASDMLDQSDRQSDVLRLLTDRLPLLLGELAGKAGETDLKDAEAAVTEDFFELIELVLQAGLRRNPRLQNPELFKELVDDMRSSTELLRNRLNSK</sequence>
<proteinExistence type="predicted"/>
<gene>
    <name evidence="1" type="ORF">SAMN04488518_103370</name>
</gene>
<comment type="caution">
    <text evidence="1">The sequence shown here is derived from an EMBL/GenBank/DDBJ whole genome shotgun (WGS) entry which is preliminary data.</text>
</comment>
<protein>
    <submittedName>
        <fullName evidence="1">Uncharacterized protein</fullName>
    </submittedName>
</protein>
<evidence type="ECO:0000313" key="2">
    <source>
        <dbReference type="Proteomes" id="UP000199598"/>
    </source>
</evidence>
<dbReference type="EMBL" id="FOSK01000003">
    <property type="protein sequence ID" value="SFK27057.1"/>
    <property type="molecule type" value="Genomic_DNA"/>
</dbReference>
<name>A0A1I3Y527_9HYPH</name>
<organism evidence="1 2">
    <name type="scientific">Pseudovibrio ascidiaceicola</name>
    <dbReference type="NCBI Taxonomy" id="285279"/>
    <lineage>
        <taxon>Bacteria</taxon>
        <taxon>Pseudomonadati</taxon>
        <taxon>Pseudomonadota</taxon>
        <taxon>Alphaproteobacteria</taxon>
        <taxon>Hyphomicrobiales</taxon>
        <taxon>Stappiaceae</taxon>
        <taxon>Pseudovibrio</taxon>
    </lineage>
</organism>
<dbReference type="Proteomes" id="UP000199598">
    <property type="component" value="Unassembled WGS sequence"/>
</dbReference>
<evidence type="ECO:0000313" key="1">
    <source>
        <dbReference type="EMBL" id="SFK27057.1"/>
    </source>
</evidence>